<sequence length="42" mass="4230">MTVRNVSWNGALAEGGMATFGFTGSWTRANGVPSPVGCAAVT</sequence>
<dbReference type="InterPro" id="IPR012291">
    <property type="entry name" value="CBM2_carb-bd_dom_sf"/>
</dbReference>
<name>A0ABR9KID9_9ACTN</name>
<dbReference type="Gene3D" id="2.60.40.290">
    <property type="match status" value="1"/>
</dbReference>
<dbReference type="Proteomes" id="UP000661607">
    <property type="component" value="Unassembled WGS sequence"/>
</dbReference>
<protein>
    <recommendedName>
        <fullName evidence="1">CBM2 domain-containing protein</fullName>
    </recommendedName>
</protein>
<evidence type="ECO:0000313" key="2">
    <source>
        <dbReference type="EMBL" id="MBE1561770.1"/>
    </source>
</evidence>
<dbReference type="InterPro" id="IPR001919">
    <property type="entry name" value="CBD2"/>
</dbReference>
<dbReference type="InterPro" id="IPR008965">
    <property type="entry name" value="CBM2/CBM3_carb-bd_dom_sf"/>
</dbReference>
<keyword evidence="3" id="KW-1185">Reference proteome</keyword>
<dbReference type="EMBL" id="JADBEF010000001">
    <property type="protein sequence ID" value="MBE1561770.1"/>
    <property type="molecule type" value="Genomic_DNA"/>
</dbReference>
<proteinExistence type="predicted"/>
<dbReference type="Pfam" id="PF00553">
    <property type="entry name" value="CBM_2"/>
    <property type="match status" value="1"/>
</dbReference>
<dbReference type="RefSeq" id="WP_318781887.1">
    <property type="nucleotide sequence ID" value="NZ_BAAASY010000011.1"/>
</dbReference>
<evidence type="ECO:0000259" key="1">
    <source>
        <dbReference type="Pfam" id="PF00553"/>
    </source>
</evidence>
<evidence type="ECO:0000313" key="3">
    <source>
        <dbReference type="Proteomes" id="UP000661607"/>
    </source>
</evidence>
<feature type="domain" description="CBM2" evidence="1">
    <location>
        <begin position="1"/>
        <end position="34"/>
    </location>
</feature>
<comment type="caution">
    <text evidence="2">The sequence shown here is derived from an EMBL/GenBank/DDBJ whole genome shotgun (WGS) entry which is preliminary data.</text>
</comment>
<accession>A0ABR9KID9</accession>
<organism evidence="2 3">
    <name type="scientific">Nonomuraea africana</name>
    <dbReference type="NCBI Taxonomy" id="46171"/>
    <lineage>
        <taxon>Bacteria</taxon>
        <taxon>Bacillati</taxon>
        <taxon>Actinomycetota</taxon>
        <taxon>Actinomycetes</taxon>
        <taxon>Streptosporangiales</taxon>
        <taxon>Streptosporangiaceae</taxon>
        <taxon>Nonomuraea</taxon>
    </lineage>
</organism>
<gene>
    <name evidence="2" type="ORF">H4W81_004549</name>
</gene>
<reference evidence="2 3" key="1">
    <citation type="submission" date="2020-10" db="EMBL/GenBank/DDBJ databases">
        <title>Sequencing the genomes of 1000 actinobacteria strains.</title>
        <authorList>
            <person name="Klenk H.-P."/>
        </authorList>
    </citation>
    <scope>NUCLEOTIDE SEQUENCE [LARGE SCALE GENOMIC DNA]</scope>
    <source>
        <strain evidence="2 3">DSM 43748</strain>
    </source>
</reference>
<dbReference type="SUPFAM" id="SSF49384">
    <property type="entry name" value="Carbohydrate-binding domain"/>
    <property type="match status" value="1"/>
</dbReference>